<dbReference type="EMBL" id="WHZU01000009">
    <property type="protein sequence ID" value="NEH11726.1"/>
    <property type="molecule type" value="Genomic_DNA"/>
</dbReference>
<evidence type="ECO:0000256" key="3">
    <source>
        <dbReference type="ARBA" id="ARBA00022801"/>
    </source>
</evidence>
<keyword evidence="2 5" id="KW-0540">Nuclease</keyword>
<evidence type="ECO:0000256" key="7">
    <source>
        <dbReference type="SAM" id="MobiDB-lite"/>
    </source>
</evidence>
<evidence type="ECO:0000313" key="11">
    <source>
        <dbReference type="Proteomes" id="UP000475155"/>
    </source>
</evidence>
<accession>A0ABX0C9A2</accession>
<sequence length="424" mass="47070">MTQTLFSDPAAPDAGRPPQPQPLPRLARDTTPDNPWPISLLSRKYHDAVAKWPGTWIEGQISEINTRRAGSAYLTVRDNTEDISLNVTGFGRFAQMAREFRQGDRVVLHGRPDVWMKQTRLSFMGDDIRRVGKGDLMAQIEELRKRLKGEGLFDAENKVPIPEFPHRIGLVCAPQARAEGDVITNARLRWPTIRFTVLHAHVQGPSCPPDVIAAIQRLDADPEVDVIIVARGGGSFEDLMGFSDEGVVRATAACTTPIVSAIGHEDDWTLIDLAADMRASTPTDAAKRVVPDVNEQLQIVDEARRRIRDRIRSRVDNEMRLIEGYANRPSLTQPLTMLDRPQRFVDDARQRLDIGLRRIVDDASLTVEKLHASLTALSPQSTLDRGYAVVQDSQGHVVGDADAVKAGDELSVTLRKGRIRVTAE</sequence>
<evidence type="ECO:0000256" key="6">
    <source>
        <dbReference type="RuleBase" id="RU004355"/>
    </source>
</evidence>
<comment type="caution">
    <text evidence="10">The sequence shown here is derived from an EMBL/GenBank/DDBJ whole genome shotgun (WGS) entry which is preliminary data.</text>
</comment>
<gene>
    <name evidence="5" type="primary">xseA</name>
    <name evidence="10" type="ORF">GFD18_06460</name>
</gene>
<dbReference type="HAMAP" id="MF_00378">
    <property type="entry name" value="Exonuc_7_L"/>
    <property type="match status" value="1"/>
</dbReference>
<protein>
    <recommendedName>
        <fullName evidence="5">Exodeoxyribonuclease 7 large subunit</fullName>
        <ecNumber evidence="5">3.1.11.6</ecNumber>
    </recommendedName>
    <alternativeName>
        <fullName evidence="5">Exodeoxyribonuclease VII large subunit</fullName>
        <shortName evidence="5">Exonuclease VII large subunit</shortName>
    </alternativeName>
</protein>
<feature type="domain" description="Exonuclease VII large subunit C-terminal" evidence="8">
    <location>
        <begin position="152"/>
        <end position="371"/>
    </location>
</feature>
<evidence type="ECO:0000256" key="2">
    <source>
        <dbReference type="ARBA" id="ARBA00022722"/>
    </source>
</evidence>
<dbReference type="InterPro" id="IPR020579">
    <property type="entry name" value="Exonuc_VII_lsu_C"/>
</dbReference>
<evidence type="ECO:0000259" key="8">
    <source>
        <dbReference type="Pfam" id="PF02601"/>
    </source>
</evidence>
<dbReference type="InterPro" id="IPR003753">
    <property type="entry name" value="Exonuc_VII_L"/>
</dbReference>
<feature type="region of interest" description="Disordered" evidence="7">
    <location>
        <begin position="1"/>
        <end position="33"/>
    </location>
</feature>
<dbReference type="EC" id="3.1.11.6" evidence="5"/>
<dbReference type="Pfam" id="PF13742">
    <property type="entry name" value="tRNA_anti_2"/>
    <property type="match status" value="1"/>
</dbReference>
<evidence type="ECO:0000313" key="10">
    <source>
        <dbReference type="EMBL" id="NEH11726.1"/>
    </source>
</evidence>
<dbReference type="CDD" id="cd04489">
    <property type="entry name" value="ExoVII_LU_OBF"/>
    <property type="match status" value="1"/>
</dbReference>
<feature type="domain" description="OB-fold nucleic acid binding" evidence="9">
    <location>
        <begin position="51"/>
        <end position="129"/>
    </location>
</feature>
<comment type="similarity">
    <text evidence="5 6">Belongs to the XseA family.</text>
</comment>
<dbReference type="Proteomes" id="UP000475155">
    <property type="component" value="Unassembled WGS sequence"/>
</dbReference>
<keyword evidence="4 5" id="KW-0269">Exonuclease</keyword>
<dbReference type="Pfam" id="PF02601">
    <property type="entry name" value="Exonuc_VII_L"/>
    <property type="match status" value="1"/>
</dbReference>
<dbReference type="PANTHER" id="PTHR30008">
    <property type="entry name" value="EXODEOXYRIBONUCLEASE 7 LARGE SUBUNIT"/>
    <property type="match status" value="1"/>
</dbReference>
<evidence type="ECO:0000256" key="5">
    <source>
        <dbReference type="HAMAP-Rule" id="MF_00378"/>
    </source>
</evidence>
<proteinExistence type="inferred from homology"/>
<keyword evidence="1 5" id="KW-0963">Cytoplasm</keyword>
<name>A0ABX0C9A2_9BIFI</name>
<dbReference type="NCBIfam" id="TIGR00237">
    <property type="entry name" value="xseA"/>
    <property type="match status" value="1"/>
</dbReference>
<reference evidence="10 11" key="1">
    <citation type="submission" date="2019-10" db="EMBL/GenBank/DDBJ databases">
        <title>Bifidobacterium from non-human primates.</title>
        <authorList>
            <person name="Modesto M."/>
        </authorList>
    </citation>
    <scope>NUCLEOTIDE SEQUENCE [LARGE SCALE GENOMIC DNA]</scope>
    <source>
        <strain evidence="10 11">SMA1</strain>
    </source>
</reference>
<comment type="subcellular location">
    <subcellularLocation>
        <location evidence="5 6">Cytoplasm</location>
    </subcellularLocation>
</comment>
<comment type="subunit">
    <text evidence="5">Heterooligomer composed of large and small subunits.</text>
</comment>
<comment type="catalytic activity">
    <reaction evidence="5 6">
        <text>Exonucleolytic cleavage in either 5'- to 3'- or 3'- to 5'-direction to yield nucleoside 5'-phosphates.</text>
        <dbReference type="EC" id="3.1.11.6"/>
    </reaction>
</comment>
<keyword evidence="3 5" id="KW-0378">Hydrolase</keyword>
<evidence type="ECO:0000259" key="9">
    <source>
        <dbReference type="Pfam" id="PF13742"/>
    </source>
</evidence>
<evidence type="ECO:0000256" key="4">
    <source>
        <dbReference type="ARBA" id="ARBA00022839"/>
    </source>
</evidence>
<dbReference type="PANTHER" id="PTHR30008:SF0">
    <property type="entry name" value="EXODEOXYRIBONUCLEASE 7 LARGE SUBUNIT"/>
    <property type="match status" value="1"/>
</dbReference>
<keyword evidence="11" id="KW-1185">Reference proteome</keyword>
<comment type="function">
    <text evidence="5">Bidirectionally degrades single-stranded DNA into large acid-insoluble oligonucleotides, which are then degraded further into small acid-soluble oligonucleotides.</text>
</comment>
<dbReference type="InterPro" id="IPR025824">
    <property type="entry name" value="OB-fold_nuc-bd_dom"/>
</dbReference>
<organism evidence="10 11">
    <name type="scientific">Bifidobacterium saimiriisciurei</name>
    <dbReference type="NCBI Taxonomy" id="2661627"/>
    <lineage>
        <taxon>Bacteria</taxon>
        <taxon>Bacillati</taxon>
        <taxon>Actinomycetota</taxon>
        <taxon>Actinomycetes</taxon>
        <taxon>Bifidobacteriales</taxon>
        <taxon>Bifidobacteriaceae</taxon>
        <taxon>Bifidobacterium</taxon>
    </lineage>
</organism>
<evidence type="ECO:0000256" key="1">
    <source>
        <dbReference type="ARBA" id="ARBA00022490"/>
    </source>
</evidence>
<dbReference type="RefSeq" id="WP_163200051.1">
    <property type="nucleotide sequence ID" value="NZ_WHZU01000009.1"/>
</dbReference>